<feature type="domain" description="Carboxylesterase type B" evidence="1">
    <location>
        <begin position="39"/>
        <end position="109"/>
    </location>
</feature>
<name>X6P4F0_RETFI</name>
<dbReference type="PANTHER" id="PTHR45570">
    <property type="entry name" value="CARBOXYLIC ESTER HYDROLASE"/>
    <property type="match status" value="1"/>
</dbReference>
<evidence type="ECO:0000259" key="1">
    <source>
        <dbReference type="Pfam" id="PF00135"/>
    </source>
</evidence>
<dbReference type="Pfam" id="PF00135">
    <property type="entry name" value="COesterase"/>
    <property type="match status" value="2"/>
</dbReference>
<dbReference type="Gene3D" id="3.40.50.1820">
    <property type="entry name" value="alpha/beta hydrolase"/>
    <property type="match status" value="1"/>
</dbReference>
<dbReference type="PANTHER" id="PTHR45570:SF1">
    <property type="entry name" value="CARBOXYLIC ESTER HYDROLASE"/>
    <property type="match status" value="1"/>
</dbReference>
<organism evidence="2 3">
    <name type="scientific">Reticulomyxa filosa</name>
    <dbReference type="NCBI Taxonomy" id="46433"/>
    <lineage>
        <taxon>Eukaryota</taxon>
        <taxon>Sar</taxon>
        <taxon>Rhizaria</taxon>
        <taxon>Retaria</taxon>
        <taxon>Foraminifera</taxon>
        <taxon>Monothalamids</taxon>
        <taxon>Reticulomyxidae</taxon>
        <taxon>Reticulomyxa</taxon>
    </lineage>
</organism>
<accession>X6P4F0</accession>
<reference evidence="2 3" key="1">
    <citation type="journal article" date="2013" name="Curr. Biol.">
        <title>The Genome of the Foraminiferan Reticulomyxa filosa.</title>
        <authorList>
            <person name="Glockner G."/>
            <person name="Hulsmann N."/>
            <person name="Schleicher M."/>
            <person name="Noegel A.A."/>
            <person name="Eichinger L."/>
            <person name="Gallinger C."/>
            <person name="Pawlowski J."/>
            <person name="Sierra R."/>
            <person name="Euteneuer U."/>
            <person name="Pillet L."/>
            <person name="Moustafa A."/>
            <person name="Platzer M."/>
            <person name="Groth M."/>
            <person name="Szafranski K."/>
            <person name="Schliwa M."/>
        </authorList>
    </citation>
    <scope>NUCLEOTIDE SEQUENCE [LARGE SCALE GENOMIC DNA]</scope>
</reference>
<proteinExistence type="predicted"/>
<feature type="domain" description="Carboxylesterase type B" evidence="1">
    <location>
        <begin position="171"/>
        <end position="485"/>
    </location>
</feature>
<dbReference type="OrthoDB" id="3200163at2759"/>
<dbReference type="AlphaFoldDB" id="X6P4F0"/>
<dbReference type="InterPro" id="IPR029058">
    <property type="entry name" value="AB_hydrolase_fold"/>
</dbReference>
<dbReference type="InterPro" id="IPR002018">
    <property type="entry name" value="CarbesteraseB"/>
</dbReference>
<protein>
    <recommendedName>
        <fullName evidence="1">Carboxylesterase type B domain-containing protein</fullName>
    </recommendedName>
</protein>
<dbReference type="Proteomes" id="UP000023152">
    <property type="component" value="Unassembled WGS sequence"/>
</dbReference>
<dbReference type="EMBL" id="ASPP01003762">
    <property type="protein sequence ID" value="ETO33003.1"/>
    <property type="molecule type" value="Genomic_DNA"/>
</dbReference>
<comment type="caution">
    <text evidence="2">The sequence shown here is derived from an EMBL/GenBank/DDBJ whole genome shotgun (WGS) entry which is preliminary data.</text>
</comment>
<sequence length="503" mass="57417">MCVPTTGVFHFLCLRFVCICKSYVSKATNVCHKKKKCKVYNASFVVRNFNVIVVTINYRLGALGFLWSPTGPSGNYGMLDQRLALEWVRDNIGYFGGDANRITIYGQSVSTFCLRYNVYCTNKEKGASHIYAGAMSVGLHMVEGNWASVERPRKHRHEHEDEEIEVGSEGGLFQAAIMESNPFGLPFRDTASWGTLPRKFYELLGCNYDKFSHNEALFWECLRNATVDDIVKAQWTAQNDPADEADHFWDIFLPWSPTCGTDLFPEQGFFEFQQGNYADIPYMIGVVQNESVEFVYSAFTTPLGRAELEGVMLTLMGEPDTSLIYQQYPLPENTTDYRNWASFVATDALFRCPTSNTSTVHAQLYAQNQKTHPVFMYHFNHLSSFNPQLWGPNFTFCWDVPYVFHPNPSVDNTSYAQMEQYLSWNMISYWTTFASTLTTPGKGSSQVPPNATGVEWTIFDSNKQNCIIFETGQLQMVNNYDTNICERETNNKKMGQIEFEKNI</sequence>
<dbReference type="OMA" id="LGYYEYM"/>
<dbReference type="SUPFAM" id="SSF53474">
    <property type="entry name" value="alpha/beta-Hydrolases"/>
    <property type="match status" value="1"/>
</dbReference>
<evidence type="ECO:0000313" key="2">
    <source>
        <dbReference type="EMBL" id="ETO33003.1"/>
    </source>
</evidence>
<keyword evidence="3" id="KW-1185">Reference proteome</keyword>
<gene>
    <name evidence="2" type="ORF">RFI_04103</name>
</gene>
<evidence type="ECO:0000313" key="3">
    <source>
        <dbReference type="Proteomes" id="UP000023152"/>
    </source>
</evidence>